<keyword evidence="1 3" id="KW-0808">Transferase</keyword>
<accession>A0A839CIA0</accession>
<dbReference type="InterPro" id="IPR001296">
    <property type="entry name" value="Glyco_trans_1"/>
</dbReference>
<sequence length="371" mass="43677">MKKKKVVISGVNMVDSGILSIYLEIAKALSKRKDVKLVCLVNNKEIFLNVPLNNVKFIEYPNVKKKWMNRLYFEYVTSFYISKRLKPDVWICLHDITANVSAPKRFVYCHNPSPFYKAKASDYRLDKKFYLFSKFYKYLYRINITKNTSVIVQQSWIATKFSEWFKIDNIIVSKPESDEKFDLISQPRLIRKPVKLIYPAFPRVFKNIELLIDTLFYLKENHLSYYNDLEVLLTFQEGTSLYGDEMINKAKELDLGNIKFCGFLDRNIIYEMYKNDADALIFPSKLETWGLPISEAKMFNLPIMVADFEYSQETIGDYPFAVYFKNNAIELAQIIMKFIDGQIDFAQPKNIVTHWKKSNTYDELVTHMIDS</sequence>
<evidence type="ECO:0000256" key="1">
    <source>
        <dbReference type="ARBA" id="ARBA00022679"/>
    </source>
</evidence>
<evidence type="ECO:0000313" key="4">
    <source>
        <dbReference type="Proteomes" id="UP000557483"/>
    </source>
</evidence>
<dbReference type="Gene3D" id="3.40.50.2000">
    <property type="entry name" value="Glycogen Phosphorylase B"/>
    <property type="match status" value="1"/>
</dbReference>
<dbReference type="AlphaFoldDB" id="A0A839CIA0"/>
<dbReference type="GO" id="GO:0016757">
    <property type="term" value="F:glycosyltransferase activity"/>
    <property type="evidence" value="ECO:0007669"/>
    <property type="project" value="InterPro"/>
</dbReference>
<gene>
    <name evidence="3" type="ORF">HV064_18320</name>
</gene>
<dbReference type="SUPFAM" id="SSF53756">
    <property type="entry name" value="UDP-Glycosyltransferase/glycogen phosphorylase"/>
    <property type="match status" value="1"/>
</dbReference>
<protein>
    <submittedName>
        <fullName evidence="3">Glycosyltransferase</fullName>
    </submittedName>
</protein>
<evidence type="ECO:0000259" key="2">
    <source>
        <dbReference type="Pfam" id="PF00534"/>
    </source>
</evidence>
<dbReference type="RefSeq" id="WP_064342956.1">
    <property type="nucleotide sequence ID" value="NZ_CABGXA010000019.1"/>
</dbReference>
<organism evidence="3 4">
    <name type="scientific">Klebsiella grimontii</name>
    <dbReference type="NCBI Taxonomy" id="2058152"/>
    <lineage>
        <taxon>Bacteria</taxon>
        <taxon>Pseudomonadati</taxon>
        <taxon>Pseudomonadota</taxon>
        <taxon>Gammaproteobacteria</taxon>
        <taxon>Enterobacterales</taxon>
        <taxon>Enterobacteriaceae</taxon>
        <taxon>Klebsiella/Raoultella group</taxon>
        <taxon>Klebsiella</taxon>
    </lineage>
</organism>
<dbReference type="PANTHER" id="PTHR46401:SF2">
    <property type="entry name" value="GLYCOSYLTRANSFERASE WBBK-RELATED"/>
    <property type="match status" value="1"/>
</dbReference>
<reference evidence="3 4" key="1">
    <citation type="submission" date="2020-06" db="EMBL/GenBank/DDBJ databases">
        <title>REHAB project genomes.</title>
        <authorList>
            <person name="Shaw L.P."/>
        </authorList>
    </citation>
    <scope>NUCLEOTIDE SEQUENCE [LARGE SCALE GENOMIC DNA]</scope>
    <source>
        <strain evidence="3 4">RHBSTW-00092</strain>
    </source>
</reference>
<evidence type="ECO:0000313" key="3">
    <source>
        <dbReference type="EMBL" id="MBA8125843.1"/>
    </source>
</evidence>
<feature type="domain" description="Glycosyl transferase family 1" evidence="2">
    <location>
        <begin position="201"/>
        <end position="342"/>
    </location>
</feature>
<name>A0A839CIA0_9ENTR</name>
<dbReference type="GO" id="GO:0009103">
    <property type="term" value="P:lipopolysaccharide biosynthetic process"/>
    <property type="evidence" value="ECO:0007669"/>
    <property type="project" value="TreeGrafter"/>
</dbReference>
<proteinExistence type="predicted"/>
<dbReference type="Pfam" id="PF00534">
    <property type="entry name" value="Glycos_transf_1"/>
    <property type="match status" value="1"/>
</dbReference>
<dbReference type="EMBL" id="JABXRN010000001">
    <property type="protein sequence ID" value="MBA8125843.1"/>
    <property type="molecule type" value="Genomic_DNA"/>
</dbReference>
<dbReference type="Proteomes" id="UP000557483">
    <property type="component" value="Unassembled WGS sequence"/>
</dbReference>
<dbReference type="PANTHER" id="PTHR46401">
    <property type="entry name" value="GLYCOSYLTRANSFERASE WBBK-RELATED"/>
    <property type="match status" value="1"/>
</dbReference>
<comment type="caution">
    <text evidence="3">The sequence shown here is derived from an EMBL/GenBank/DDBJ whole genome shotgun (WGS) entry which is preliminary data.</text>
</comment>